<keyword evidence="13 23" id="KW-0472">Membrane</keyword>
<protein>
    <recommendedName>
        <fullName evidence="19">Proton-coupled folate transporter</fullName>
    </recommendedName>
    <alternativeName>
        <fullName evidence="20">Solute carrier family 46 member 1</fullName>
    </alternativeName>
</protein>
<feature type="transmembrane region" description="Helical" evidence="23">
    <location>
        <begin position="132"/>
        <end position="153"/>
    </location>
</feature>
<evidence type="ECO:0000256" key="3">
    <source>
        <dbReference type="ARBA" id="ARBA00004496"/>
    </source>
</evidence>
<keyword evidence="10" id="KW-0769">Symport</keyword>
<feature type="transmembrane region" description="Helical" evidence="23">
    <location>
        <begin position="219"/>
        <end position="245"/>
    </location>
</feature>
<dbReference type="Proteomes" id="UP000008144">
    <property type="component" value="Chromosome 11"/>
</dbReference>
<comment type="catalytic activity">
    <reaction evidence="16">
        <text>(6S)-5-methyl-5,6,7,8-tetrahydrofolate(in) + H(+)(in) = (6S)-5-methyl-5,6,7,8-tetrahydrofolate(out) + H(+)(out)</text>
        <dbReference type="Rhea" id="RHEA:70167"/>
        <dbReference type="ChEBI" id="CHEBI:15378"/>
        <dbReference type="ChEBI" id="CHEBI:18608"/>
    </reaction>
</comment>
<dbReference type="EMBL" id="EAAA01000717">
    <property type="status" value="NOT_ANNOTATED_CDS"/>
    <property type="molecule type" value="Genomic_DNA"/>
</dbReference>
<dbReference type="GO" id="GO:0005886">
    <property type="term" value="C:plasma membrane"/>
    <property type="evidence" value="ECO:0000318"/>
    <property type="project" value="GO_Central"/>
</dbReference>
<evidence type="ECO:0000256" key="21">
    <source>
        <dbReference type="ARBA" id="ARBA00047769"/>
    </source>
</evidence>
<sequence length="416" mass="46208">MRVAELHNTTKKILSDCTENNATNIDQIVADEVSQWTLYLNLSMFLPACVASILITSWSDKVGRKVTMSISLSGMLLHSILLAIIVKLHLPIPWLLVSNFAAGLGGYYMALLMQGTAYLSDITLEEKRGFRFAILEASMGVGGGVAGICSGYWIEAQGFFNPVLSTMIINISSLLLVPLLLNPQKIKIDPKFLFISLKTVTKSKCEHGGGWYVGRIWRLWFYILSYDLMMYVTVGCMVFQTIYFLSKPLCFTPVLVGAQLAVKFSVLALSPVLIVVMQKILKMSAHFIILVGLLALSGFCFVMSFAHVLHDPLVFIVFKICFLFDYKNYFSHAKISSLASKYEQGAVFAVVSCTEILMFLVATLSFLTLYPATLSIYHGFMWLYGAGVALIPCVLILVVSIADKRRDRLTVEIGET</sequence>
<dbReference type="GO" id="GO:0015293">
    <property type="term" value="F:symporter activity"/>
    <property type="evidence" value="ECO:0007669"/>
    <property type="project" value="UniProtKB-KW"/>
</dbReference>
<evidence type="ECO:0000256" key="8">
    <source>
        <dbReference type="ARBA" id="ARBA00022692"/>
    </source>
</evidence>
<accession>H2XT83</accession>
<dbReference type="GO" id="GO:0022857">
    <property type="term" value="F:transmembrane transporter activity"/>
    <property type="evidence" value="ECO:0000318"/>
    <property type="project" value="GO_Central"/>
</dbReference>
<keyword evidence="8 23" id="KW-0812">Transmembrane</keyword>
<comment type="catalytic activity">
    <reaction evidence="21">
        <text>pemetrexed(in) + H(+)(in) = pemetrexed(out) + H(+)(out)</text>
        <dbReference type="Rhea" id="RHEA:70171"/>
        <dbReference type="ChEBI" id="CHEBI:15378"/>
        <dbReference type="ChEBI" id="CHEBI:63724"/>
    </reaction>
</comment>
<keyword evidence="12 23" id="KW-1133">Transmembrane helix</keyword>
<reference evidence="24" key="3">
    <citation type="submission" date="2025-08" db="UniProtKB">
        <authorList>
            <consortium name="Ensembl"/>
        </authorList>
    </citation>
    <scope>IDENTIFICATION</scope>
</reference>
<evidence type="ECO:0000313" key="24">
    <source>
        <dbReference type="Ensembl" id="ENSCINP00000032867.1"/>
    </source>
</evidence>
<feature type="transmembrane region" description="Helical" evidence="23">
    <location>
        <begin position="66"/>
        <end position="86"/>
    </location>
</feature>
<feature type="transmembrane region" description="Helical" evidence="23">
    <location>
        <begin position="38"/>
        <end position="59"/>
    </location>
</feature>
<dbReference type="GO" id="GO:0016323">
    <property type="term" value="C:basolateral plasma membrane"/>
    <property type="evidence" value="ECO:0007669"/>
    <property type="project" value="UniProtKB-SubCell"/>
</dbReference>
<proteinExistence type="inferred from homology"/>
<feature type="transmembrane region" description="Helical" evidence="23">
    <location>
        <begin position="382"/>
        <end position="402"/>
    </location>
</feature>
<evidence type="ECO:0000256" key="22">
    <source>
        <dbReference type="ARBA" id="ARBA00047850"/>
    </source>
</evidence>
<evidence type="ECO:0000256" key="23">
    <source>
        <dbReference type="SAM" id="Phobius"/>
    </source>
</evidence>
<dbReference type="PANTHER" id="PTHR23507">
    <property type="entry name" value="ZGC:174356"/>
    <property type="match status" value="1"/>
</dbReference>
<evidence type="ECO:0000256" key="2">
    <source>
        <dbReference type="ARBA" id="ARBA00004424"/>
    </source>
</evidence>
<dbReference type="GO" id="GO:0055085">
    <property type="term" value="P:transmembrane transport"/>
    <property type="evidence" value="ECO:0000318"/>
    <property type="project" value="GO_Central"/>
</dbReference>
<feature type="transmembrane region" description="Helical" evidence="23">
    <location>
        <begin position="346"/>
        <end position="370"/>
    </location>
</feature>
<dbReference type="InParanoid" id="H2XT83"/>
<keyword evidence="14" id="KW-1015">Disulfide bond</keyword>
<keyword evidence="15" id="KW-0325">Glycoprotein</keyword>
<dbReference type="Pfam" id="PF07690">
    <property type="entry name" value="MFS_1"/>
    <property type="match status" value="1"/>
</dbReference>
<keyword evidence="11" id="KW-0290">Folate-binding</keyword>
<evidence type="ECO:0000256" key="10">
    <source>
        <dbReference type="ARBA" id="ARBA00022847"/>
    </source>
</evidence>
<dbReference type="SUPFAM" id="SSF103473">
    <property type="entry name" value="MFS general substrate transporter"/>
    <property type="match status" value="1"/>
</dbReference>
<keyword evidence="6" id="KW-1003">Cell membrane</keyword>
<evidence type="ECO:0000256" key="11">
    <source>
        <dbReference type="ARBA" id="ARBA00022954"/>
    </source>
</evidence>
<evidence type="ECO:0000256" key="20">
    <source>
        <dbReference type="ARBA" id="ARBA00042514"/>
    </source>
</evidence>
<dbReference type="GO" id="GO:0005542">
    <property type="term" value="F:folic acid binding"/>
    <property type="evidence" value="ECO:0007669"/>
    <property type="project" value="UniProtKB-KW"/>
</dbReference>
<reference evidence="25" key="1">
    <citation type="journal article" date="2002" name="Science">
        <title>The draft genome of Ciona intestinalis: insights into chordate and vertebrate origins.</title>
        <authorList>
            <person name="Dehal P."/>
            <person name="Satou Y."/>
            <person name="Campbell R.K."/>
            <person name="Chapman J."/>
            <person name="Degnan B."/>
            <person name="De Tomaso A."/>
            <person name="Davidson B."/>
            <person name="Di Gregorio A."/>
            <person name="Gelpke M."/>
            <person name="Goodstein D.M."/>
            <person name="Harafuji N."/>
            <person name="Hastings K.E."/>
            <person name="Ho I."/>
            <person name="Hotta K."/>
            <person name="Huang W."/>
            <person name="Kawashima T."/>
            <person name="Lemaire P."/>
            <person name="Martinez D."/>
            <person name="Meinertzhagen I.A."/>
            <person name="Necula S."/>
            <person name="Nonaka M."/>
            <person name="Putnam N."/>
            <person name="Rash S."/>
            <person name="Saiga H."/>
            <person name="Satake M."/>
            <person name="Terry A."/>
            <person name="Yamada L."/>
            <person name="Wang H.G."/>
            <person name="Awazu S."/>
            <person name="Azumi K."/>
            <person name="Boore J."/>
            <person name="Branno M."/>
            <person name="Chin-Bow S."/>
            <person name="DeSantis R."/>
            <person name="Doyle S."/>
            <person name="Francino P."/>
            <person name="Keys D.N."/>
            <person name="Haga S."/>
            <person name="Hayashi H."/>
            <person name="Hino K."/>
            <person name="Imai K.S."/>
            <person name="Inaba K."/>
            <person name="Kano S."/>
            <person name="Kobayashi K."/>
            <person name="Kobayashi M."/>
            <person name="Lee B.I."/>
            <person name="Makabe K.W."/>
            <person name="Manohar C."/>
            <person name="Matassi G."/>
            <person name="Medina M."/>
            <person name="Mochizuki Y."/>
            <person name="Mount S."/>
            <person name="Morishita T."/>
            <person name="Miura S."/>
            <person name="Nakayama A."/>
            <person name="Nishizaka S."/>
            <person name="Nomoto H."/>
            <person name="Ohta F."/>
            <person name="Oishi K."/>
            <person name="Rigoutsos I."/>
            <person name="Sano M."/>
            <person name="Sasaki A."/>
            <person name="Sasakura Y."/>
            <person name="Shoguchi E."/>
            <person name="Shin-i T."/>
            <person name="Spagnuolo A."/>
            <person name="Stainier D."/>
            <person name="Suzuki M.M."/>
            <person name="Tassy O."/>
            <person name="Takatori N."/>
            <person name="Tokuoka M."/>
            <person name="Yagi K."/>
            <person name="Yoshizaki F."/>
            <person name="Wada S."/>
            <person name="Zhang C."/>
            <person name="Hyatt P.D."/>
            <person name="Larimer F."/>
            <person name="Detter C."/>
            <person name="Doggett N."/>
            <person name="Glavina T."/>
            <person name="Hawkins T."/>
            <person name="Richardson P."/>
            <person name="Lucas S."/>
            <person name="Kohara Y."/>
            <person name="Levine M."/>
            <person name="Satoh N."/>
            <person name="Rokhsar D.S."/>
        </authorList>
    </citation>
    <scope>NUCLEOTIDE SEQUENCE [LARGE SCALE GENOMIC DNA]</scope>
</reference>
<feature type="transmembrane region" description="Helical" evidence="23">
    <location>
        <begin position="251"/>
        <end position="275"/>
    </location>
</feature>
<evidence type="ECO:0000256" key="19">
    <source>
        <dbReference type="ARBA" id="ARBA00040650"/>
    </source>
</evidence>
<dbReference type="GO" id="GO:0010008">
    <property type="term" value="C:endosome membrane"/>
    <property type="evidence" value="ECO:0007669"/>
    <property type="project" value="UniProtKB-SubCell"/>
</dbReference>
<dbReference type="GeneTree" id="ENSGT00950000183096"/>
<evidence type="ECO:0000256" key="5">
    <source>
        <dbReference type="ARBA" id="ARBA00022448"/>
    </source>
</evidence>
<feature type="transmembrane region" description="Helical" evidence="23">
    <location>
        <begin position="287"/>
        <end position="306"/>
    </location>
</feature>
<evidence type="ECO:0000256" key="13">
    <source>
        <dbReference type="ARBA" id="ARBA00023136"/>
    </source>
</evidence>
<evidence type="ECO:0000256" key="4">
    <source>
        <dbReference type="ARBA" id="ARBA00004554"/>
    </source>
</evidence>
<dbReference type="PANTHER" id="PTHR23507:SF2">
    <property type="entry name" value="PROTON-COUPLED FOLATE TRANSPORTER"/>
    <property type="match status" value="1"/>
</dbReference>
<dbReference type="EMBL" id="EAAA01000718">
    <property type="status" value="NOT_ANNOTATED_CDS"/>
    <property type="molecule type" value="Genomic_DNA"/>
</dbReference>
<feature type="transmembrane region" description="Helical" evidence="23">
    <location>
        <begin position="159"/>
        <end position="181"/>
    </location>
</feature>
<dbReference type="EMBL" id="EAAA01000716">
    <property type="status" value="NOT_ANNOTATED_CDS"/>
    <property type="molecule type" value="Genomic_DNA"/>
</dbReference>
<keyword evidence="7" id="KW-0963">Cytoplasm</keyword>
<evidence type="ECO:0000256" key="6">
    <source>
        <dbReference type="ARBA" id="ARBA00022475"/>
    </source>
</evidence>
<dbReference type="HOGENOM" id="CLU_028365_1_1_1"/>
<dbReference type="Ensembl" id="ENSCINT00000036443.1">
    <property type="protein sequence ID" value="ENSCINP00000032867.1"/>
    <property type="gene ID" value="ENSCING00000023124.1"/>
</dbReference>
<evidence type="ECO:0000256" key="15">
    <source>
        <dbReference type="ARBA" id="ARBA00023180"/>
    </source>
</evidence>
<comment type="similarity">
    <text evidence="18">Belongs to the major facilitator superfamily. SLC46A family.</text>
</comment>
<dbReference type="AlphaFoldDB" id="H2XT83"/>
<evidence type="ECO:0000256" key="17">
    <source>
        <dbReference type="ARBA" id="ARBA00036250"/>
    </source>
</evidence>
<organism evidence="24 25">
    <name type="scientific">Ciona intestinalis</name>
    <name type="common">Transparent sea squirt</name>
    <name type="synonym">Ascidia intestinalis</name>
    <dbReference type="NCBI Taxonomy" id="7719"/>
    <lineage>
        <taxon>Eukaryota</taxon>
        <taxon>Metazoa</taxon>
        <taxon>Chordata</taxon>
        <taxon>Tunicata</taxon>
        <taxon>Ascidiacea</taxon>
        <taxon>Phlebobranchia</taxon>
        <taxon>Cionidae</taxon>
        <taxon>Ciona</taxon>
    </lineage>
</organism>
<evidence type="ECO:0000256" key="1">
    <source>
        <dbReference type="ARBA" id="ARBA00004337"/>
    </source>
</evidence>
<feature type="transmembrane region" description="Helical" evidence="23">
    <location>
        <begin position="92"/>
        <end position="111"/>
    </location>
</feature>
<evidence type="ECO:0000256" key="12">
    <source>
        <dbReference type="ARBA" id="ARBA00022989"/>
    </source>
</evidence>
<keyword evidence="9" id="KW-0967">Endosome</keyword>
<dbReference type="InterPro" id="IPR011701">
    <property type="entry name" value="MFS"/>
</dbReference>
<comment type="catalytic activity">
    <reaction evidence="22">
        <text>methotrexate(in) + H(+)(in) = methotrexate(out) + H(+)(out)</text>
        <dbReference type="Rhea" id="RHEA:70163"/>
        <dbReference type="ChEBI" id="CHEBI:15378"/>
        <dbReference type="ChEBI" id="CHEBI:50681"/>
    </reaction>
</comment>
<dbReference type="GO" id="GO:0016324">
    <property type="term" value="C:apical plasma membrane"/>
    <property type="evidence" value="ECO:0007669"/>
    <property type="project" value="UniProtKB-SubCell"/>
</dbReference>
<comment type="subcellular location">
    <subcellularLocation>
        <location evidence="2">Apical cell membrane</location>
        <topology evidence="2">Multi-pass membrane protein</topology>
    </subcellularLocation>
    <subcellularLocation>
        <location evidence="4">Basolateral cell membrane</location>
        <topology evidence="4">Multi-pass membrane protein</topology>
    </subcellularLocation>
    <subcellularLocation>
        <location evidence="3">Cytoplasm</location>
    </subcellularLocation>
    <subcellularLocation>
        <location evidence="1">Endosome membrane</location>
        <topology evidence="1">Multi-pass membrane protein</topology>
    </subcellularLocation>
</comment>
<evidence type="ECO:0000256" key="14">
    <source>
        <dbReference type="ARBA" id="ARBA00023157"/>
    </source>
</evidence>
<reference evidence="24" key="2">
    <citation type="journal article" date="2008" name="Genome Biol.">
        <title>Improved genome assembly and evidence-based global gene model set for the chordate Ciona intestinalis: new insight into intron and operon populations.</title>
        <authorList>
            <person name="Satou Y."/>
            <person name="Mineta K."/>
            <person name="Ogasawara M."/>
            <person name="Sasakura Y."/>
            <person name="Shoguchi E."/>
            <person name="Ueno K."/>
            <person name="Yamada L."/>
            <person name="Matsumoto J."/>
            <person name="Wasserscheid J."/>
            <person name="Dewar K."/>
            <person name="Wiley G.B."/>
            <person name="Macmil S.L."/>
            <person name="Roe B.A."/>
            <person name="Zeller R.W."/>
            <person name="Hastings K.E."/>
            <person name="Lemaire P."/>
            <person name="Lindquist E."/>
            <person name="Endo T."/>
            <person name="Hotta K."/>
            <person name="Inaba K."/>
        </authorList>
    </citation>
    <scope>NUCLEOTIDE SEQUENCE [LARGE SCALE GENOMIC DNA]</scope>
    <source>
        <strain evidence="24">wild type</strain>
    </source>
</reference>
<keyword evidence="5" id="KW-0813">Transport</keyword>
<dbReference type="OMA" id="CTENNAT"/>
<evidence type="ECO:0000256" key="18">
    <source>
        <dbReference type="ARBA" id="ARBA00038227"/>
    </source>
</evidence>
<dbReference type="Gene3D" id="1.20.1250.20">
    <property type="entry name" value="MFS general substrate transporter like domains"/>
    <property type="match status" value="1"/>
</dbReference>
<evidence type="ECO:0000313" key="25">
    <source>
        <dbReference type="Proteomes" id="UP000008144"/>
    </source>
</evidence>
<keyword evidence="25" id="KW-1185">Reference proteome</keyword>
<feature type="transmembrane region" description="Helical" evidence="23">
    <location>
        <begin position="312"/>
        <end position="330"/>
    </location>
</feature>
<dbReference type="InterPro" id="IPR036259">
    <property type="entry name" value="MFS_trans_sf"/>
</dbReference>
<evidence type="ECO:0000256" key="9">
    <source>
        <dbReference type="ARBA" id="ARBA00022753"/>
    </source>
</evidence>
<evidence type="ECO:0000256" key="7">
    <source>
        <dbReference type="ARBA" id="ARBA00022490"/>
    </source>
</evidence>
<name>H2XT83_CIOIN</name>
<evidence type="ECO:0000256" key="16">
    <source>
        <dbReference type="ARBA" id="ARBA00036193"/>
    </source>
</evidence>
<comment type="catalytic activity">
    <reaction evidence="17">
        <text>folate(in) + H(+)(in) = folate(out) + H(+)(out)</text>
        <dbReference type="Rhea" id="RHEA:70159"/>
        <dbReference type="ChEBI" id="CHEBI:15378"/>
        <dbReference type="ChEBI" id="CHEBI:62501"/>
    </reaction>
</comment>
<reference evidence="24" key="4">
    <citation type="submission" date="2025-09" db="UniProtKB">
        <authorList>
            <consortium name="Ensembl"/>
        </authorList>
    </citation>
    <scope>IDENTIFICATION</scope>
</reference>